<feature type="transmembrane region" description="Helical" evidence="7">
    <location>
        <begin position="307"/>
        <end position="323"/>
    </location>
</feature>
<evidence type="ECO:0000259" key="8">
    <source>
        <dbReference type="PROSITE" id="PS50850"/>
    </source>
</evidence>
<feature type="transmembrane region" description="Helical" evidence="7">
    <location>
        <begin position="329"/>
        <end position="353"/>
    </location>
</feature>
<feature type="transmembrane region" description="Helical" evidence="7">
    <location>
        <begin position="227"/>
        <end position="252"/>
    </location>
</feature>
<feature type="transmembrane region" description="Helical" evidence="7">
    <location>
        <begin position="139"/>
        <end position="159"/>
    </location>
</feature>
<feature type="transmembrane region" description="Helical" evidence="7">
    <location>
        <begin position="276"/>
        <end position="295"/>
    </location>
</feature>
<dbReference type="PROSITE" id="PS50850">
    <property type="entry name" value="MFS"/>
    <property type="match status" value="1"/>
</dbReference>
<accession>A0ABW4C6V7</accession>
<feature type="transmembrane region" description="Helical" evidence="7">
    <location>
        <begin position="74"/>
        <end position="92"/>
    </location>
</feature>
<reference evidence="10" key="1">
    <citation type="journal article" date="2019" name="Int. J. Syst. Evol. Microbiol.">
        <title>The Global Catalogue of Microorganisms (GCM) 10K type strain sequencing project: providing services to taxonomists for standard genome sequencing and annotation.</title>
        <authorList>
            <consortium name="The Broad Institute Genomics Platform"/>
            <consortium name="The Broad Institute Genome Sequencing Center for Infectious Disease"/>
            <person name="Wu L."/>
            <person name="Ma J."/>
        </authorList>
    </citation>
    <scope>NUCLEOTIDE SEQUENCE [LARGE SCALE GENOMIC DNA]</scope>
    <source>
        <strain evidence="10">S1</strain>
    </source>
</reference>
<dbReference type="InterPro" id="IPR036259">
    <property type="entry name" value="MFS_trans_sf"/>
</dbReference>
<evidence type="ECO:0000256" key="1">
    <source>
        <dbReference type="ARBA" id="ARBA00004651"/>
    </source>
</evidence>
<evidence type="ECO:0000256" key="5">
    <source>
        <dbReference type="ARBA" id="ARBA00022989"/>
    </source>
</evidence>
<keyword evidence="3" id="KW-1003">Cell membrane</keyword>
<feature type="transmembrane region" description="Helical" evidence="7">
    <location>
        <begin position="42"/>
        <end position="62"/>
    </location>
</feature>
<dbReference type="PANTHER" id="PTHR23517">
    <property type="entry name" value="RESISTANCE PROTEIN MDTM, PUTATIVE-RELATED-RELATED"/>
    <property type="match status" value="1"/>
</dbReference>
<dbReference type="PANTHER" id="PTHR23517:SF3">
    <property type="entry name" value="INTEGRAL MEMBRANE TRANSPORT PROTEIN"/>
    <property type="match status" value="1"/>
</dbReference>
<dbReference type="Pfam" id="PF07690">
    <property type="entry name" value="MFS_1"/>
    <property type="match status" value="2"/>
</dbReference>
<dbReference type="CDD" id="cd17329">
    <property type="entry name" value="MFS_MdtH_MDR_like"/>
    <property type="match status" value="1"/>
</dbReference>
<dbReference type="SUPFAM" id="SSF103473">
    <property type="entry name" value="MFS general substrate transporter"/>
    <property type="match status" value="1"/>
</dbReference>
<dbReference type="RefSeq" id="WP_380163275.1">
    <property type="nucleotide sequence ID" value="NZ_JBHTNU010000003.1"/>
</dbReference>
<keyword evidence="4 7" id="KW-0812">Transmembrane</keyword>
<organism evidence="9 10">
    <name type="scientific">Kroppenstedtia sanguinis</name>
    <dbReference type="NCBI Taxonomy" id="1380684"/>
    <lineage>
        <taxon>Bacteria</taxon>
        <taxon>Bacillati</taxon>
        <taxon>Bacillota</taxon>
        <taxon>Bacilli</taxon>
        <taxon>Bacillales</taxon>
        <taxon>Thermoactinomycetaceae</taxon>
        <taxon>Kroppenstedtia</taxon>
    </lineage>
</organism>
<dbReference type="InterPro" id="IPR050171">
    <property type="entry name" value="MFS_Transporters"/>
</dbReference>
<evidence type="ECO:0000313" key="9">
    <source>
        <dbReference type="EMBL" id="MFD1426283.1"/>
    </source>
</evidence>
<keyword evidence="10" id="KW-1185">Reference proteome</keyword>
<name>A0ABW4C6V7_9BACL</name>
<feature type="transmembrane region" description="Helical" evidence="7">
    <location>
        <begin position="165"/>
        <end position="186"/>
    </location>
</feature>
<gene>
    <name evidence="9" type="ORF">ACFQ4Y_04955</name>
</gene>
<evidence type="ECO:0000256" key="4">
    <source>
        <dbReference type="ARBA" id="ARBA00022692"/>
    </source>
</evidence>
<evidence type="ECO:0000256" key="6">
    <source>
        <dbReference type="ARBA" id="ARBA00023136"/>
    </source>
</evidence>
<sequence>MRWKEWDLNLKIRLLGEGMVNILFWMFFPFMAIYFAESFGKGTAGALLIVSQVIGVLANVIGGYCADRFGRKRMMLIASVVDGIAFVFFALANSPWYHSPMLTFICFSALGISNSLYLPASHAMVADLVKPKHRNEVFAVFYTTVNIAVVVGPILGGIFFFKYRFALLVVAALISLLVAVAISYWIRETVPQKGETSGFPEGKKLPWYRFLWVQLQDYRVILSDRNFMLFIVAGILVAQTFMQLDLTVAVYVKEAISQQTLFSFGNRSIQTGGAEFFGWLLALNGFLVALLTVIVTRWVNRFPEGRVFILSSLLYGVSMWVFGSSTALWVAVAGMIFLTAGELAVVGIQEGFVSKLAPQNMRGQYFAAASLRFSIGRAIAPVAIPATAWVGYGWTFFLLGICAFVSAGVYQLLFRRLNRAPEYRRLSRAQGSGSLEEGVSS</sequence>
<feature type="transmembrane region" description="Helical" evidence="7">
    <location>
        <begin position="392"/>
        <end position="414"/>
    </location>
</feature>
<comment type="subcellular location">
    <subcellularLocation>
        <location evidence="1">Cell membrane</location>
        <topology evidence="1">Multi-pass membrane protein</topology>
    </subcellularLocation>
</comment>
<dbReference type="InterPro" id="IPR005829">
    <property type="entry name" value="Sugar_transporter_CS"/>
</dbReference>
<dbReference type="PROSITE" id="PS00216">
    <property type="entry name" value="SUGAR_TRANSPORT_1"/>
    <property type="match status" value="1"/>
</dbReference>
<evidence type="ECO:0000313" key="10">
    <source>
        <dbReference type="Proteomes" id="UP001597282"/>
    </source>
</evidence>
<dbReference type="EMBL" id="JBHTNU010000003">
    <property type="protein sequence ID" value="MFD1426283.1"/>
    <property type="molecule type" value="Genomic_DNA"/>
</dbReference>
<feature type="transmembrane region" description="Helical" evidence="7">
    <location>
        <begin position="98"/>
        <end position="118"/>
    </location>
</feature>
<evidence type="ECO:0000256" key="3">
    <source>
        <dbReference type="ARBA" id="ARBA00022475"/>
    </source>
</evidence>
<evidence type="ECO:0000256" key="7">
    <source>
        <dbReference type="SAM" id="Phobius"/>
    </source>
</evidence>
<keyword evidence="6 7" id="KW-0472">Membrane</keyword>
<feature type="domain" description="Major facilitator superfamily (MFS) profile" evidence="8">
    <location>
        <begin position="1"/>
        <end position="418"/>
    </location>
</feature>
<proteinExistence type="predicted"/>
<feature type="transmembrane region" description="Helical" evidence="7">
    <location>
        <begin position="365"/>
        <end position="386"/>
    </location>
</feature>
<comment type="caution">
    <text evidence="9">The sequence shown here is derived from an EMBL/GenBank/DDBJ whole genome shotgun (WGS) entry which is preliminary data.</text>
</comment>
<keyword evidence="5 7" id="KW-1133">Transmembrane helix</keyword>
<protein>
    <submittedName>
        <fullName evidence="9">MDR family MFS transporter</fullName>
    </submittedName>
</protein>
<dbReference type="Gene3D" id="1.20.1250.20">
    <property type="entry name" value="MFS general substrate transporter like domains"/>
    <property type="match status" value="2"/>
</dbReference>
<keyword evidence="2" id="KW-0813">Transport</keyword>
<dbReference type="InterPro" id="IPR020846">
    <property type="entry name" value="MFS_dom"/>
</dbReference>
<evidence type="ECO:0000256" key="2">
    <source>
        <dbReference type="ARBA" id="ARBA00022448"/>
    </source>
</evidence>
<feature type="transmembrane region" description="Helical" evidence="7">
    <location>
        <begin position="12"/>
        <end position="36"/>
    </location>
</feature>
<dbReference type="InterPro" id="IPR011701">
    <property type="entry name" value="MFS"/>
</dbReference>
<dbReference type="Proteomes" id="UP001597282">
    <property type="component" value="Unassembled WGS sequence"/>
</dbReference>